<dbReference type="InterPro" id="IPR051807">
    <property type="entry name" value="Sec-metab_biosynth-assoc"/>
</dbReference>
<evidence type="ECO:0000313" key="4">
    <source>
        <dbReference type="Proteomes" id="UP000216991"/>
    </source>
</evidence>
<evidence type="ECO:0000256" key="1">
    <source>
        <dbReference type="ARBA" id="ARBA00007689"/>
    </source>
</evidence>
<name>A0A255Y6L5_9SPHN</name>
<dbReference type="Proteomes" id="UP000216991">
    <property type="component" value="Unassembled WGS sequence"/>
</dbReference>
<dbReference type="AlphaFoldDB" id="A0A255Y6L5"/>
<dbReference type="EMBL" id="NOXT01000125">
    <property type="protein sequence ID" value="OYQ24344.1"/>
    <property type="molecule type" value="Genomic_DNA"/>
</dbReference>
<evidence type="ECO:0000259" key="2">
    <source>
        <dbReference type="Pfam" id="PF03795"/>
    </source>
</evidence>
<dbReference type="InterPro" id="IPR005545">
    <property type="entry name" value="YCII"/>
</dbReference>
<dbReference type="Gene3D" id="3.30.70.1060">
    <property type="entry name" value="Dimeric alpha+beta barrel"/>
    <property type="match status" value="1"/>
</dbReference>
<protein>
    <recommendedName>
        <fullName evidence="2">YCII-related domain-containing protein</fullName>
    </recommendedName>
</protein>
<dbReference type="PANTHER" id="PTHR33606:SF3">
    <property type="entry name" value="PROTEIN YCII"/>
    <property type="match status" value="1"/>
</dbReference>
<comment type="similarity">
    <text evidence="1">Belongs to the YciI family.</text>
</comment>
<evidence type="ECO:0000313" key="3">
    <source>
        <dbReference type="EMBL" id="OYQ24344.1"/>
    </source>
</evidence>
<keyword evidence="4" id="KW-1185">Reference proteome</keyword>
<reference evidence="3 4" key="1">
    <citation type="submission" date="2017-07" db="EMBL/GenBank/DDBJ databases">
        <title>Sandarakinorhabdus cyanobacteriorum sp. nov., a novel bacterium isolated from cyanobacterial aggregates in a eutrophic lake.</title>
        <authorList>
            <person name="Cai H."/>
        </authorList>
    </citation>
    <scope>NUCLEOTIDE SEQUENCE [LARGE SCALE GENOMIC DNA]</scope>
    <source>
        <strain evidence="3 4">TH057</strain>
    </source>
</reference>
<dbReference type="Pfam" id="PF03795">
    <property type="entry name" value="YCII"/>
    <property type="match status" value="1"/>
</dbReference>
<dbReference type="SUPFAM" id="SSF54909">
    <property type="entry name" value="Dimeric alpha+beta barrel"/>
    <property type="match status" value="1"/>
</dbReference>
<accession>A0A255Y6L5</accession>
<proteinExistence type="inferred from homology"/>
<dbReference type="PANTHER" id="PTHR33606">
    <property type="entry name" value="PROTEIN YCII"/>
    <property type="match status" value="1"/>
</dbReference>
<gene>
    <name evidence="3" type="ORF">CHU93_16045</name>
</gene>
<sequence length="98" mass="10250">MPLFAVRCVDADGAGPLRQLHLAAHLAHVEAHMARYRVAGPLAPSGSLLVIEAADEADARAFIMADPYGAAGVWSDVIIEPFRAAAGTWVGGATWKQG</sequence>
<dbReference type="OrthoDB" id="2293521at2"/>
<dbReference type="InterPro" id="IPR011008">
    <property type="entry name" value="Dimeric_a/b-barrel"/>
</dbReference>
<feature type="domain" description="YCII-related" evidence="2">
    <location>
        <begin position="4"/>
        <end position="83"/>
    </location>
</feature>
<dbReference type="RefSeq" id="WP_094475149.1">
    <property type="nucleotide sequence ID" value="NZ_NOXT01000125.1"/>
</dbReference>
<organism evidence="3 4">
    <name type="scientific">Sandarakinorhabdus cyanobacteriorum</name>
    <dbReference type="NCBI Taxonomy" id="1981098"/>
    <lineage>
        <taxon>Bacteria</taxon>
        <taxon>Pseudomonadati</taxon>
        <taxon>Pseudomonadota</taxon>
        <taxon>Alphaproteobacteria</taxon>
        <taxon>Sphingomonadales</taxon>
        <taxon>Sphingosinicellaceae</taxon>
        <taxon>Sandarakinorhabdus</taxon>
    </lineage>
</organism>
<comment type="caution">
    <text evidence="3">The sequence shown here is derived from an EMBL/GenBank/DDBJ whole genome shotgun (WGS) entry which is preliminary data.</text>
</comment>